<dbReference type="Proteomes" id="UP000199385">
    <property type="component" value="Chromosome I"/>
</dbReference>
<dbReference type="SUPFAM" id="SSF48452">
    <property type="entry name" value="TPR-like"/>
    <property type="match status" value="1"/>
</dbReference>
<dbReference type="EMBL" id="LT594323">
    <property type="protein sequence ID" value="SBT43014.1"/>
    <property type="molecule type" value="Genomic_DNA"/>
</dbReference>
<dbReference type="InterPro" id="IPR005158">
    <property type="entry name" value="BTAD"/>
</dbReference>
<dbReference type="InterPro" id="IPR016032">
    <property type="entry name" value="Sig_transdc_resp-reg_C-effctor"/>
</dbReference>
<evidence type="ECO:0000313" key="8">
    <source>
        <dbReference type="Proteomes" id="UP000199385"/>
    </source>
</evidence>
<reference evidence="8" key="1">
    <citation type="submission" date="2016-06" db="EMBL/GenBank/DDBJ databases">
        <authorList>
            <person name="Varghese N."/>
            <person name="Submissions Spin"/>
        </authorList>
    </citation>
    <scope>NUCLEOTIDE SEQUENCE [LARGE SCALE GENOMIC DNA]</scope>
    <source>
        <strain evidence="8">DSM 44815</strain>
    </source>
</reference>
<dbReference type="Gene3D" id="3.40.50.300">
    <property type="entry name" value="P-loop containing nucleotide triphosphate hydrolases"/>
    <property type="match status" value="1"/>
</dbReference>
<keyword evidence="8" id="KW-1185">Reference proteome</keyword>
<comment type="similarity">
    <text evidence="1">Belongs to the AfsR/DnrI/RedD regulatory family.</text>
</comment>
<dbReference type="Gene3D" id="1.25.40.10">
    <property type="entry name" value="Tetratricopeptide repeat domain"/>
    <property type="match status" value="1"/>
</dbReference>
<dbReference type="GO" id="GO:0003677">
    <property type="term" value="F:DNA binding"/>
    <property type="evidence" value="ECO:0007669"/>
    <property type="project" value="UniProtKB-UniRule"/>
</dbReference>
<dbReference type="Pfam" id="PF03704">
    <property type="entry name" value="BTAD"/>
    <property type="match status" value="1"/>
</dbReference>
<organism evidence="7 8">
    <name type="scientific">Micromonospora auratinigra</name>
    <dbReference type="NCBI Taxonomy" id="261654"/>
    <lineage>
        <taxon>Bacteria</taxon>
        <taxon>Bacillati</taxon>
        <taxon>Actinomycetota</taxon>
        <taxon>Actinomycetes</taxon>
        <taxon>Micromonosporales</taxon>
        <taxon>Micromonosporaceae</taxon>
        <taxon>Micromonospora</taxon>
    </lineage>
</organism>
<dbReference type="PATRIC" id="fig|261654.4.peg.2202"/>
<proteinExistence type="inferred from homology"/>
<feature type="domain" description="OmpR/PhoB-type" evidence="6">
    <location>
        <begin position="1"/>
        <end position="102"/>
    </location>
</feature>
<dbReference type="SUPFAM" id="SSF46894">
    <property type="entry name" value="C-terminal effector domain of the bipartite response regulators"/>
    <property type="match status" value="1"/>
</dbReference>
<dbReference type="InterPro" id="IPR036388">
    <property type="entry name" value="WH-like_DNA-bd_sf"/>
</dbReference>
<evidence type="ECO:0000256" key="3">
    <source>
        <dbReference type="ARBA" id="ARBA00023125"/>
    </source>
</evidence>
<name>A0A1A8ZGR3_9ACTN</name>
<sequence length="606" mass="66011">MAGSVLRLQILGPLQVSRDNTPIDLGPTKQKAVFAALALQPGHGVAVGELQEAVWGERTPARARQLVHTYIARLRQLLEPEMPPRARTNVIASTPTGYALRVDPHAVDLAVFHDLVGRARQRMAEGQPQRALRLFRHALHLWRDPALTELTALLRQSVEVEALRLSWSDAARDYVLLGLRTGRPVEVRDLAGRLAAREPLDEQVQAHYLSVLERTGQRSLALSRFATVRDLLRRELGVEPGPALQAVHRRLVESRWVPPRQLGPAADAPAGATGTPPWPGDLLHRDEDVRTVASLVRAHRLVTVVGPPGCGKSALVRAVAARLADRFVDGAVTVDVTGVADRAQLRARMIDLLGGPAADRSAFEVRRMLVVLDNAEHLIDACALLTDTLLRGENRMAVLVASREPLNLPYEVVRRLWPLALPDGAPDAGPAPTPAVALFARYAARARPGFRLDADNVALVERICRRADGLPLVLGYAAAYLGEESLDGVLSRFEEPLAQFRPPGKEELPSLRAVLDRSVHTLTPAERWLFARIAALPPVFDLAAATRLAGPDVGDAAEVARVLARLQEKSLLLPERGTPGRHRCLTVLRRLAMELLAAETLGAELG</sequence>
<dbReference type="GO" id="GO:0006355">
    <property type="term" value="P:regulation of DNA-templated transcription"/>
    <property type="evidence" value="ECO:0007669"/>
    <property type="project" value="InterPro"/>
</dbReference>
<dbReference type="SMART" id="SM01043">
    <property type="entry name" value="BTAD"/>
    <property type="match status" value="1"/>
</dbReference>
<keyword evidence="3 5" id="KW-0238">DNA-binding</keyword>
<feature type="DNA-binding region" description="OmpR/PhoB-type" evidence="5">
    <location>
        <begin position="1"/>
        <end position="102"/>
    </location>
</feature>
<dbReference type="InterPro" id="IPR003593">
    <property type="entry name" value="AAA+_ATPase"/>
</dbReference>
<dbReference type="GO" id="GO:0000160">
    <property type="term" value="P:phosphorelay signal transduction system"/>
    <property type="evidence" value="ECO:0007669"/>
    <property type="project" value="InterPro"/>
</dbReference>
<gene>
    <name evidence="7" type="ORF">GA0070611_2163</name>
</gene>
<dbReference type="Pfam" id="PF13401">
    <property type="entry name" value="AAA_22"/>
    <property type="match status" value="1"/>
</dbReference>
<dbReference type="AlphaFoldDB" id="A0A1A8ZGR3"/>
<dbReference type="Pfam" id="PF00486">
    <property type="entry name" value="Trans_reg_C"/>
    <property type="match status" value="1"/>
</dbReference>
<evidence type="ECO:0000256" key="5">
    <source>
        <dbReference type="PROSITE-ProRule" id="PRU01091"/>
    </source>
</evidence>
<keyword evidence="4" id="KW-0804">Transcription</keyword>
<keyword evidence="2" id="KW-0805">Transcription regulation</keyword>
<dbReference type="PANTHER" id="PTHR35807">
    <property type="entry name" value="TRANSCRIPTIONAL REGULATOR REDD-RELATED"/>
    <property type="match status" value="1"/>
</dbReference>
<dbReference type="PROSITE" id="PS51755">
    <property type="entry name" value="OMPR_PHOB"/>
    <property type="match status" value="1"/>
</dbReference>
<dbReference type="SMART" id="SM00382">
    <property type="entry name" value="AAA"/>
    <property type="match status" value="1"/>
</dbReference>
<evidence type="ECO:0000256" key="4">
    <source>
        <dbReference type="ARBA" id="ARBA00023163"/>
    </source>
</evidence>
<evidence type="ECO:0000259" key="6">
    <source>
        <dbReference type="PROSITE" id="PS51755"/>
    </source>
</evidence>
<dbReference type="InterPro" id="IPR051677">
    <property type="entry name" value="AfsR-DnrI-RedD_regulator"/>
</dbReference>
<dbReference type="InterPro" id="IPR001867">
    <property type="entry name" value="OmpR/PhoB-type_DNA-bd"/>
</dbReference>
<dbReference type="PRINTS" id="PR00364">
    <property type="entry name" value="DISEASERSIST"/>
</dbReference>
<protein>
    <submittedName>
        <fullName evidence="7">Predicted ATPase</fullName>
    </submittedName>
</protein>
<dbReference type="STRING" id="261654.GA0070611_2163"/>
<dbReference type="GO" id="GO:0016887">
    <property type="term" value="F:ATP hydrolysis activity"/>
    <property type="evidence" value="ECO:0007669"/>
    <property type="project" value="InterPro"/>
</dbReference>
<dbReference type="InterPro" id="IPR049945">
    <property type="entry name" value="AAA_22"/>
</dbReference>
<dbReference type="Gene3D" id="1.10.10.10">
    <property type="entry name" value="Winged helix-like DNA-binding domain superfamily/Winged helix DNA-binding domain"/>
    <property type="match status" value="1"/>
</dbReference>
<evidence type="ECO:0000256" key="2">
    <source>
        <dbReference type="ARBA" id="ARBA00023015"/>
    </source>
</evidence>
<evidence type="ECO:0000256" key="1">
    <source>
        <dbReference type="ARBA" id="ARBA00005820"/>
    </source>
</evidence>
<accession>A0A1A8ZGR3</accession>
<dbReference type="InterPro" id="IPR011990">
    <property type="entry name" value="TPR-like_helical_dom_sf"/>
</dbReference>
<dbReference type="InterPro" id="IPR027417">
    <property type="entry name" value="P-loop_NTPase"/>
</dbReference>
<evidence type="ECO:0000313" key="7">
    <source>
        <dbReference type="EMBL" id="SBT43014.1"/>
    </source>
</evidence>
<dbReference type="SUPFAM" id="SSF52540">
    <property type="entry name" value="P-loop containing nucleoside triphosphate hydrolases"/>
    <property type="match status" value="1"/>
</dbReference>
<dbReference type="PANTHER" id="PTHR35807:SF1">
    <property type="entry name" value="TRANSCRIPTIONAL REGULATOR REDD"/>
    <property type="match status" value="1"/>
</dbReference>
<dbReference type="CDD" id="cd15831">
    <property type="entry name" value="BTAD"/>
    <property type="match status" value="1"/>
</dbReference>
<dbReference type="SMART" id="SM00862">
    <property type="entry name" value="Trans_reg_C"/>
    <property type="match status" value="1"/>
</dbReference>